<dbReference type="STRING" id="40571.SAMN05660733_05373"/>
<sequence>MDLAWNIHRWGPDNIEDFLVEWTGQQFGRQHGGEIAAIRTEFYRLAAERRADTRQGREARDAPTA</sequence>
<gene>
    <name evidence="1" type="ORF">SAMN05660733_05373</name>
</gene>
<dbReference type="InterPro" id="IPR031924">
    <property type="entry name" value="GH115"/>
</dbReference>
<dbReference type="OrthoDB" id="8727830at2"/>
<name>A0A1W2F902_9PSEU</name>
<dbReference type="AlphaFoldDB" id="A0A1W2F902"/>
<accession>A0A1W2F902</accession>
<dbReference type="GO" id="GO:0016787">
    <property type="term" value="F:hydrolase activity"/>
    <property type="evidence" value="ECO:0007669"/>
    <property type="project" value="UniProtKB-KW"/>
</dbReference>
<keyword evidence="2" id="KW-1185">Reference proteome</keyword>
<dbReference type="EMBL" id="FWYC01000012">
    <property type="protein sequence ID" value="SMD18375.1"/>
    <property type="molecule type" value="Genomic_DNA"/>
</dbReference>
<organism evidence="1 2">
    <name type="scientific">Lentzea albidocapillata</name>
    <dbReference type="NCBI Taxonomy" id="40571"/>
    <lineage>
        <taxon>Bacteria</taxon>
        <taxon>Bacillati</taxon>
        <taxon>Actinomycetota</taxon>
        <taxon>Actinomycetes</taxon>
        <taxon>Pseudonocardiales</taxon>
        <taxon>Pseudonocardiaceae</taxon>
        <taxon>Lentzea</taxon>
    </lineage>
</organism>
<proteinExistence type="predicted"/>
<dbReference type="Gene3D" id="1.20.58.2150">
    <property type="match status" value="1"/>
</dbReference>
<evidence type="ECO:0000313" key="1">
    <source>
        <dbReference type="EMBL" id="SMD18375.1"/>
    </source>
</evidence>
<dbReference type="Proteomes" id="UP000192840">
    <property type="component" value="Unassembled WGS sequence"/>
</dbReference>
<reference evidence="2" key="1">
    <citation type="submission" date="2017-04" db="EMBL/GenBank/DDBJ databases">
        <authorList>
            <person name="Varghese N."/>
            <person name="Submissions S."/>
        </authorList>
    </citation>
    <scope>NUCLEOTIDE SEQUENCE [LARGE SCALE GENOMIC DNA]</scope>
    <source>
        <strain evidence="2">DSM 44073</strain>
    </source>
</reference>
<keyword evidence="1" id="KW-0378">Hydrolase</keyword>
<dbReference type="Pfam" id="PF15979">
    <property type="entry name" value="Glyco_hydro_115"/>
    <property type="match status" value="1"/>
</dbReference>
<evidence type="ECO:0000313" key="2">
    <source>
        <dbReference type="Proteomes" id="UP000192840"/>
    </source>
</evidence>
<protein>
    <submittedName>
        <fullName evidence="1">Glycosyl hydrolase family 115</fullName>
    </submittedName>
</protein>